<proteinExistence type="predicted"/>
<comment type="caution">
    <text evidence="1">The sequence shown here is derived from an EMBL/GenBank/DDBJ whole genome shotgun (WGS) entry which is preliminary data.</text>
</comment>
<keyword evidence="2" id="KW-1185">Reference proteome</keyword>
<gene>
    <name evidence="1" type="ORF">OJ996_23130</name>
</gene>
<protein>
    <submittedName>
        <fullName evidence="1">Uncharacterized protein</fullName>
    </submittedName>
</protein>
<dbReference type="RefSeq" id="WP_264516077.1">
    <property type="nucleotide sequence ID" value="NZ_JAPDDR010000016.1"/>
</dbReference>
<sequence length="157" mass="17252">MKLSQTLGKTIGDFCGNGFHDSSANHCAHFVGHVLNLDTGYDCKVHRRGKKGGACLRVHELFADCPEVGEFKEAAPFPCIAFVTARTNVSLSKHTMGNIPQKHVGIYDGKYIYHYSNGRDVVVRQTPKDFLDRFEAIYAGTQGLYYGTLPAGAELPV</sequence>
<evidence type="ECO:0000313" key="2">
    <source>
        <dbReference type="Proteomes" id="UP001165653"/>
    </source>
</evidence>
<name>A0ABT3G9M3_9BACT</name>
<organism evidence="1 2">
    <name type="scientific">Luteolibacter rhizosphaerae</name>
    <dbReference type="NCBI Taxonomy" id="2989719"/>
    <lineage>
        <taxon>Bacteria</taxon>
        <taxon>Pseudomonadati</taxon>
        <taxon>Verrucomicrobiota</taxon>
        <taxon>Verrucomicrobiia</taxon>
        <taxon>Verrucomicrobiales</taxon>
        <taxon>Verrucomicrobiaceae</taxon>
        <taxon>Luteolibacter</taxon>
    </lineage>
</organism>
<evidence type="ECO:0000313" key="1">
    <source>
        <dbReference type="EMBL" id="MCW1916500.1"/>
    </source>
</evidence>
<dbReference type="EMBL" id="JAPDDR010000016">
    <property type="protein sequence ID" value="MCW1916500.1"/>
    <property type="molecule type" value="Genomic_DNA"/>
</dbReference>
<accession>A0ABT3G9M3</accession>
<dbReference type="Proteomes" id="UP001165653">
    <property type="component" value="Unassembled WGS sequence"/>
</dbReference>
<reference evidence="1" key="1">
    <citation type="submission" date="2022-10" db="EMBL/GenBank/DDBJ databases">
        <title>Luteolibacter sp. GHJ8, whole genome shotgun sequencing project.</title>
        <authorList>
            <person name="Zhao G."/>
            <person name="Shen L."/>
        </authorList>
    </citation>
    <scope>NUCLEOTIDE SEQUENCE</scope>
    <source>
        <strain evidence="1">GHJ8</strain>
    </source>
</reference>